<reference evidence="2 4" key="1">
    <citation type="submission" date="2017-05" db="EMBL/GenBank/DDBJ databases">
        <title>Lactobacillus johnsonii from commercial turkeys.</title>
        <authorList>
            <person name="Johnson T.J."/>
            <person name="Youmans B."/>
        </authorList>
    </citation>
    <scope>NUCLEOTIDE SEQUENCE [LARGE SCALE GENOMIC DNA]</scope>
    <source>
        <strain evidence="2 4">UMNLJ114</strain>
    </source>
</reference>
<evidence type="ECO:0000313" key="5">
    <source>
        <dbReference type="Proteomes" id="UP000464749"/>
    </source>
</evidence>
<proteinExistence type="predicted"/>
<evidence type="ECO:0000313" key="2">
    <source>
        <dbReference type="EMBL" id="PAB55231.1"/>
    </source>
</evidence>
<accession>A0A244CFP7</accession>
<keyword evidence="1" id="KW-0812">Transmembrane</keyword>
<keyword evidence="1" id="KW-0472">Membrane</keyword>
<dbReference type="RefSeq" id="WP_041822267.1">
    <property type="nucleotide sequence ID" value="NZ_CP040854.1"/>
</dbReference>
<organism evidence="2 4">
    <name type="scientific">Lactobacillus johnsonii</name>
    <dbReference type="NCBI Taxonomy" id="33959"/>
    <lineage>
        <taxon>Bacteria</taxon>
        <taxon>Bacillati</taxon>
        <taxon>Bacillota</taxon>
        <taxon>Bacilli</taxon>
        <taxon>Lactobacillales</taxon>
        <taxon>Lactobacillaceae</taxon>
        <taxon>Lactobacillus</taxon>
    </lineage>
</organism>
<dbReference type="Proteomes" id="UP000464749">
    <property type="component" value="Chromosome"/>
</dbReference>
<evidence type="ECO:0000313" key="3">
    <source>
        <dbReference type="EMBL" id="QIA87643.1"/>
    </source>
</evidence>
<sequence>MLPNKKKEIRSIVGMLVLLIFLILVNVYHQNLSVYWTSFLIIGGSLLFIGVIYKIIKVIKEY</sequence>
<evidence type="ECO:0000256" key="1">
    <source>
        <dbReference type="SAM" id="Phobius"/>
    </source>
</evidence>
<feature type="transmembrane region" description="Helical" evidence="1">
    <location>
        <begin position="35"/>
        <end position="56"/>
    </location>
</feature>
<protein>
    <submittedName>
        <fullName evidence="2">Uncharacterized protein</fullName>
    </submittedName>
</protein>
<dbReference type="Proteomes" id="UP000216008">
    <property type="component" value="Unassembled WGS sequence"/>
</dbReference>
<dbReference type="AlphaFoldDB" id="A0A244CFP7"/>
<reference evidence="3 5" key="2">
    <citation type="submission" date="2019-06" db="EMBL/GenBank/DDBJ databases">
        <title>Whole genome sequencing of Lactobacillus johnsonii strain G2A.</title>
        <authorList>
            <person name="Conlan S."/>
            <person name="Thomas P.J."/>
            <person name="Mullikin J."/>
            <person name="Singer J."/>
            <person name="Weaver C."/>
            <person name="Segre J.A."/>
        </authorList>
    </citation>
    <scope>NUCLEOTIDE SEQUENCE [LARGE SCALE GENOMIC DNA]</scope>
    <source>
        <strain evidence="3 5">G2A</strain>
    </source>
</reference>
<gene>
    <name evidence="2" type="ORF">A3Q24_06015</name>
    <name evidence="3" type="ORF">FEE39_04720</name>
</gene>
<evidence type="ECO:0000313" key="4">
    <source>
        <dbReference type="Proteomes" id="UP000216008"/>
    </source>
</evidence>
<keyword evidence="1" id="KW-1133">Transmembrane helix</keyword>
<name>A0A244CFP7_LACJH</name>
<dbReference type="EMBL" id="NIBD01000028">
    <property type="protein sequence ID" value="PAB55231.1"/>
    <property type="molecule type" value="Genomic_DNA"/>
</dbReference>
<dbReference type="EMBL" id="CP040854">
    <property type="protein sequence ID" value="QIA87643.1"/>
    <property type="molecule type" value="Genomic_DNA"/>
</dbReference>
<feature type="transmembrane region" description="Helical" evidence="1">
    <location>
        <begin position="12"/>
        <end position="29"/>
    </location>
</feature>